<reference evidence="3 4" key="1">
    <citation type="submission" date="2019-02" db="EMBL/GenBank/DDBJ databases">
        <title>Genome sequencing of the rare red list fungi Dentipellis fragilis.</title>
        <authorList>
            <person name="Buettner E."/>
            <person name="Kellner H."/>
        </authorList>
    </citation>
    <scope>NUCLEOTIDE SEQUENCE [LARGE SCALE GENOMIC DNA]</scope>
    <source>
        <strain evidence="3 4">DSM 105465</strain>
    </source>
</reference>
<dbReference type="STRING" id="205917.A0A4Y9Z025"/>
<proteinExistence type="inferred from homology"/>
<dbReference type="OrthoDB" id="412788at2759"/>
<dbReference type="InterPro" id="IPR044053">
    <property type="entry name" value="AsaB-like"/>
</dbReference>
<organism evidence="3 4">
    <name type="scientific">Dentipellis fragilis</name>
    <dbReference type="NCBI Taxonomy" id="205917"/>
    <lineage>
        <taxon>Eukaryota</taxon>
        <taxon>Fungi</taxon>
        <taxon>Dikarya</taxon>
        <taxon>Basidiomycota</taxon>
        <taxon>Agaricomycotina</taxon>
        <taxon>Agaricomycetes</taxon>
        <taxon>Russulales</taxon>
        <taxon>Hericiaceae</taxon>
        <taxon>Dentipellis</taxon>
    </lineage>
</organism>
<evidence type="ECO:0000313" key="4">
    <source>
        <dbReference type="Proteomes" id="UP000298327"/>
    </source>
</evidence>
<dbReference type="PANTHER" id="PTHR34598">
    <property type="entry name" value="BLL6449 PROTEIN"/>
    <property type="match status" value="1"/>
</dbReference>
<sequence length="415" mass="46908">MSRASLQKHTHCDIRAGTRKVTQGWRNMACEAPGHIVLRGSGCAPPRTLHIVFPHSLRAQQLLMHLALRKPAESQSGCLTCPRPRTVSGVPPFAEAADNDRPASYKGPIPKAGVRHPWSAEAAKTQIRAAHHTAPPAFVPAMATAAVLSPHDVQTSLNYYKPTEEVPYNYTYKRDDGPQTNIVPEAHDAVVHDIRGKEQTVSLDTTGFQFVKHVSEEKKFVDEDAITSRYYKEVEDLLKKETGAKRIFIFDHTIRRPSPNGDSDLTRGPVTRVHVDQTYQAGFNRVRHHMGDEADRLLKSRVRIINVWRPIENPVAHHPLAVADWRSLNPDDLVSTRHLYRDREGYTFSVKYNPEHKWYYLGNQTPEEVILIKCFDSDETKARLTPHTAFLDATSAKEAPQRQSIEVRCLVFDSE</sequence>
<comment type="caution">
    <text evidence="3">The sequence shown here is derived from an EMBL/GenBank/DDBJ whole genome shotgun (WGS) entry which is preliminary data.</text>
</comment>
<protein>
    <recommendedName>
        <fullName evidence="5">Methyltransferase</fullName>
    </recommendedName>
</protein>
<keyword evidence="4" id="KW-1185">Reference proteome</keyword>
<comment type="similarity">
    <text evidence="1">Belongs to the asaB hydroxylase/desaturase family.</text>
</comment>
<evidence type="ECO:0000256" key="1">
    <source>
        <dbReference type="ARBA" id="ARBA00023604"/>
    </source>
</evidence>
<evidence type="ECO:0008006" key="5">
    <source>
        <dbReference type="Google" id="ProtNLM"/>
    </source>
</evidence>
<dbReference type="PANTHER" id="PTHR34598:SF3">
    <property type="entry name" value="OXIDOREDUCTASE AN1597"/>
    <property type="match status" value="1"/>
</dbReference>
<dbReference type="Proteomes" id="UP000298327">
    <property type="component" value="Unassembled WGS sequence"/>
</dbReference>
<name>A0A4Y9Z025_9AGAM</name>
<dbReference type="NCBIfam" id="NF041278">
    <property type="entry name" value="CmcJ_NvfI_EfuI"/>
    <property type="match status" value="1"/>
</dbReference>
<feature type="region of interest" description="Disordered" evidence="2">
    <location>
        <begin position="90"/>
        <end position="112"/>
    </location>
</feature>
<gene>
    <name evidence="3" type="ORF">EVG20_g4000</name>
</gene>
<evidence type="ECO:0000313" key="3">
    <source>
        <dbReference type="EMBL" id="TFY67268.1"/>
    </source>
</evidence>
<dbReference type="GO" id="GO:0016491">
    <property type="term" value="F:oxidoreductase activity"/>
    <property type="evidence" value="ECO:0007669"/>
    <property type="project" value="InterPro"/>
</dbReference>
<evidence type="ECO:0000256" key="2">
    <source>
        <dbReference type="SAM" id="MobiDB-lite"/>
    </source>
</evidence>
<dbReference type="AlphaFoldDB" id="A0A4Y9Z025"/>
<accession>A0A4Y9Z025</accession>
<dbReference type="EMBL" id="SEOQ01000195">
    <property type="protein sequence ID" value="TFY67268.1"/>
    <property type="molecule type" value="Genomic_DNA"/>
</dbReference>